<gene>
    <name evidence="7" type="ORF">A1O3_03122</name>
</gene>
<evidence type="ECO:0000256" key="1">
    <source>
        <dbReference type="ARBA" id="ARBA00001974"/>
    </source>
</evidence>
<evidence type="ECO:0000256" key="6">
    <source>
        <dbReference type="SAM" id="MobiDB-lite"/>
    </source>
</evidence>
<keyword evidence="5" id="KW-0560">Oxidoreductase</keyword>
<evidence type="ECO:0000256" key="5">
    <source>
        <dbReference type="ARBA" id="ARBA00023002"/>
    </source>
</evidence>
<keyword evidence="8" id="KW-1185">Reference proteome</keyword>
<feature type="compositionally biased region" description="Low complexity" evidence="6">
    <location>
        <begin position="79"/>
        <end position="93"/>
    </location>
</feature>
<dbReference type="Gene3D" id="3.50.50.60">
    <property type="entry name" value="FAD/NAD(P)-binding domain"/>
    <property type="match status" value="2"/>
</dbReference>
<dbReference type="PRINTS" id="PR00420">
    <property type="entry name" value="RNGMNOXGNASE"/>
</dbReference>
<feature type="region of interest" description="Disordered" evidence="6">
    <location>
        <begin position="45"/>
        <end position="112"/>
    </location>
</feature>
<evidence type="ECO:0000256" key="2">
    <source>
        <dbReference type="ARBA" id="ARBA00010139"/>
    </source>
</evidence>
<evidence type="ECO:0000313" key="8">
    <source>
        <dbReference type="Proteomes" id="UP000019478"/>
    </source>
</evidence>
<dbReference type="PANTHER" id="PTHR42877">
    <property type="entry name" value="L-ORNITHINE N(5)-MONOOXYGENASE-RELATED"/>
    <property type="match status" value="1"/>
</dbReference>
<dbReference type="GeneID" id="19167251"/>
<dbReference type="PANTHER" id="PTHR42877:SF4">
    <property type="entry name" value="FAD_NAD(P)-BINDING DOMAIN-CONTAINING PROTEIN-RELATED"/>
    <property type="match status" value="1"/>
</dbReference>
<evidence type="ECO:0000256" key="4">
    <source>
        <dbReference type="ARBA" id="ARBA00022827"/>
    </source>
</evidence>
<sequence length="776" mass="86405">MSFGTSGASQLNKVGEVNGAGLAGSNANANAVLPPGEQEAVTVPDSSIFSNGHGHVALNEDGNGNENDHINRRVGVEVSGSSNTHTNTNSKNDTNTDGHGHGNSNGGDHPPLENLVAEAISTASLNALRLALYQATGDPELGRMKVSKQAIRGGAMQDYVLSEEDSETVRAKARDFLLHGDGGKQAPPPPPSKEQAEKLMETFTGHALNQAEKDLGYEELAFTDFPRELHWDEGKRPSAETLSKYRVAIIGAGICGISAAIHLQRLGIPYIGIERQAGFGGTWLLNTYPQARVDTLGFLFQYKFMRGYRWDENFPSGPALLSYLQKTAADYRLKEQFVFGRQVIGATWDEATGTWVLELEKVQQQQQQQEQDGSVVEQVRVNAIISASGLFNQPCLPDIPGIDEFQGQICHTTTWDDSYHWRGKKVALIGNGSSGAQLMPELARGAAQLTVYQRTPQWMAGFDGYRDRIPESTHWLMDRLPFYREWFGYTCFMRGMQLPPLQVYDRDWQARGGLVNERNDRMRRGLVEYIRTKVKGDADLVRKLTPDYAPLVRRLVVDNGFYDALLRPNVELETNPIVTFTRDGITTVTTAVTTAANETRPTATPTMTPTTTTTRTRNFDLVVLACGFKPTEYLWPIQFRGRAGVTLDQTWAKDGARSYLGLVMPGYPNLWCLYGPNHQPRGGPSIHSFAEIWGRYALSSIKYMLQNDIRSLAVKQHVYDEYNARLDAAMANIIWEAEGRGYFVNRFGRQAVNMPWTSDQYYDMVKEVNFADFDAR</sequence>
<dbReference type="InterPro" id="IPR036188">
    <property type="entry name" value="FAD/NAD-bd_sf"/>
</dbReference>
<dbReference type="GO" id="GO:0050661">
    <property type="term" value="F:NADP binding"/>
    <property type="evidence" value="ECO:0007669"/>
    <property type="project" value="InterPro"/>
</dbReference>
<evidence type="ECO:0000256" key="3">
    <source>
        <dbReference type="ARBA" id="ARBA00022630"/>
    </source>
</evidence>
<comment type="similarity">
    <text evidence="2">Belongs to the FAD-binding monooxygenase family.</text>
</comment>
<dbReference type="OrthoDB" id="2663177at2759"/>
<feature type="compositionally biased region" description="Basic and acidic residues" evidence="6">
    <location>
        <begin position="66"/>
        <end position="75"/>
    </location>
</feature>
<dbReference type="GO" id="GO:0004499">
    <property type="term" value="F:N,N-dimethylaniline monooxygenase activity"/>
    <property type="evidence" value="ECO:0007669"/>
    <property type="project" value="InterPro"/>
</dbReference>
<comment type="cofactor">
    <cofactor evidence="1">
        <name>FAD</name>
        <dbReference type="ChEBI" id="CHEBI:57692"/>
    </cofactor>
</comment>
<dbReference type="InterPro" id="IPR020946">
    <property type="entry name" value="Flavin_mOase-like"/>
</dbReference>
<evidence type="ECO:0008006" key="9">
    <source>
        <dbReference type="Google" id="ProtNLM"/>
    </source>
</evidence>
<keyword evidence="3" id="KW-0285">Flavoprotein</keyword>
<dbReference type="eggNOG" id="KOG1399">
    <property type="taxonomic scope" value="Eukaryota"/>
</dbReference>
<dbReference type="SUPFAM" id="SSF51905">
    <property type="entry name" value="FAD/NAD(P)-binding domain"/>
    <property type="match status" value="2"/>
</dbReference>
<dbReference type="HOGENOM" id="CLU_006937_7_1_1"/>
<dbReference type="Proteomes" id="UP000019478">
    <property type="component" value="Unassembled WGS sequence"/>
</dbReference>
<protein>
    <recommendedName>
        <fullName evidence="9">FAD/NAD(P)-binding domain-containing protein</fullName>
    </recommendedName>
</protein>
<keyword evidence="4" id="KW-0274">FAD</keyword>
<dbReference type="RefSeq" id="XP_007731451.1">
    <property type="nucleotide sequence ID" value="XM_007733261.1"/>
</dbReference>
<dbReference type="InterPro" id="IPR051209">
    <property type="entry name" value="FAD-bind_Monooxygenase_sf"/>
</dbReference>
<accession>W9Z6D5</accession>
<organism evidence="7 8">
    <name type="scientific">Capronia epimyces CBS 606.96</name>
    <dbReference type="NCBI Taxonomy" id="1182542"/>
    <lineage>
        <taxon>Eukaryota</taxon>
        <taxon>Fungi</taxon>
        <taxon>Dikarya</taxon>
        <taxon>Ascomycota</taxon>
        <taxon>Pezizomycotina</taxon>
        <taxon>Eurotiomycetes</taxon>
        <taxon>Chaetothyriomycetidae</taxon>
        <taxon>Chaetothyriales</taxon>
        <taxon>Herpotrichiellaceae</taxon>
        <taxon>Capronia</taxon>
    </lineage>
</organism>
<dbReference type="GO" id="GO:0050660">
    <property type="term" value="F:flavin adenine dinucleotide binding"/>
    <property type="evidence" value="ECO:0007669"/>
    <property type="project" value="InterPro"/>
</dbReference>
<dbReference type="Pfam" id="PF00743">
    <property type="entry name" value="FMO-like"/>
    <property type="match status" value="1"/>
</dbReference>
<dbReference type="EMBL" id="AMGY01000002">
    <property type="protein sequence ID" value="EXJ90054.1"/>
    <property type="molecule type" value="Genomic_DNA"/>
</dbReference>
<comment type="caution">
    <text evidence="7">The sequence shown here is derived from an EMBL/GenBank/DDBJ whole genome shotgun (WGS) entry which is preliminary data.</text>
</comment>
<name>W9Z6D5_9EURO</name>
<dbReference type="AlphaFoldDB" id="W9Z6D5"/>
<proteinExistence type="inferred from homology"/>
<reference evidence="7 8" key="1">
    <citation type="submission" date="2013-03" db="EMBL/GenBank/DDBJ databases">
        <title>The Genome Sequence of Capronia epimyces CBS 606.96.</title>
        <authorList>
            <consortium name="The Broad Institute Genomics Platform"/>
            <person name="Cuomo C."/>
            <person name="de Hoog S."/>
            <person name="Gorbushina A."/>
            <person name="Walker B."/>
            <person name="Young S.K."/>
            <person name="Zeng Q."/>
            <person name="Gargeya S."/>
            <person name="Fitzgerald M."/>
            <person name="Haas B."/>
            <person name="Abouelleil A."/>
            <person name="Allen A.W."/>
            <person name="Alvarado L."/>
            <person name="Arachchi H.M."/>
            <person name="Berlin A.M."/>
            <person name="Chapman S.B."/>
            <person name="Gainer-Dewar J."/>
            <person name="Goldberg J."/>
            <person name="Griggs A."/>
            <person name="Gujja S."/>
            <person name="Hansen M."/>
            <person name="Howarth C."/>
            <person name="Imamovic A."/>
            <person name="Ireland A."/>
            <person name="Larimer J."/>
            <person name="McCowan C."/>
            <person name="Murphy C."/>
            <person name="Pearson M."/>
            <person name="Poon T.W."/>
            <person name="Priest M."/>
            <person name="Roberts A."/>
            <person name="Saif S."/>
            <person name="Shea T."/>
            <person name="Sisk P."/>
            <person name="Sykes S."/>
            <person name="Wortman J."/>
            <person name="Nusbaum C."/>
            <person name="Birren B."/>
        </authorList>
    </citation>
    <scope>NUCLEOTIDE SEQUENCE [LARGE SCALE GENOMIC DNA]</scope>
    <source>
        <strain evidence="7 8">CBS 606.96</strain>
    </source>
</reference>
<evidence type="ECO:0000313" key="7">
    <source>
        <dbReference type="EMBL" id="EXJ90054.1"/>
    </source>
</evidence>